<keyword evidence="1" id="KW-0472">Membrane</keyword>
<accession>A0ABQ6MHS4</accession>
<dbReference type="Proteomes" id="UP001165060">
    <property type="component" value="Unassembled WGS sequence"/>
</dbReference>
<gene>
    <name evidence="2" type="ORF">TeGR_g4938</name>
</gene>
<proteinExistence type="predicted"/>
<evidence type="ECO:0000313" key="2">
    <source>
        <dbReference type="EMBL" id="GMI26566.1"/>
    </source>
</evidence>
<protein>
    <submittedName>
        <fullName evidence="2">Uncharacterized protein</fullName>
    </submittedName>
</protein>
<feature type="transmembrane region" description="Helical" evidence="1">
    <location>
        <begin position="53"/>
        <end position="71"/>
    </location>
</feature>
<keyword evidence="1" id="KW-0812">Transmembrane</keyword>
<comment type="caution">
    <text evidence="2">The sequence shown here is derived from an EMBL/GenBank/DDBJ whole genome shotgun (WGS) entry which is preliminary data.</text>
</comment>
<feature type="transmembrane region" description="Helical" evidence="1">
    <location>
        <begin position="83"/>
        <end position="104"/>
    </location>
</feature>
<reference evidence="2 3" key="1">
    <citation type="journal article" date="2023" name="Commun. Biol.">
        <title>Genome analysis of Parmales, the sister group of diatoms, reveals the evolutionary specialization of diatoms from phago-mixotrophs to photoautotrophs.</title>
        <authorList>
            <person name="Ban H."/>
            <person name="Sato S."/>
            <person name="Yoshikawa S."/>
            <person name="Yamada K."/>
            <person name="Nakamura Y."/>
            <person name="Ichinomiya M."/>
            <person name="Sato N."/>
            <person name="Blanc-Mathieu R."/>
            <person name="Endo H."/>
            <person name="Kuwata A."/>
            <person name="Ogata H."/>
        </authorList>
    </citation>
    <scope>NUCLEOTIDE SEQUENCE [LARGE SCALE GENOMIC DNA]</scope>
</reference>
<organism evidence="2 3">
    <name type="scientific">Tetraparma gracilis</name>
    <dbReference type="NCBI Taxonomy" id="2962635"/>
    <lineage>
        <taxon>Eukaryota</taxon>
        <taxon>Sar</taxon>
        <taxon>Stramenopiles</taxon>
        <taxon>Ochrophyta</taxon>
        <taxon>Bolidophyceae</taxon>
        <taxon>Parmales</taxon>
        <taxon>Triparmaceae</taxon>
        <taxon>Tetraparma</taxon>
    </lineage>
</organism>
<name>A0ABQ6MHS4_9STRA</name>
<evidence type="ECO:0000313" key="3">
    <source>
        <dbReference type="Proteomes" id="UP001165060"/>
    </source>
</evidence>
<feature type="transmembrane region" description="Helical" evidence="1">
    <location>
        <begin position="12"/>
        <end position="33"/>
    </location>
</feature>
<keyword evidence="1" id="KW-1133">Transmembrane helix</keyword>
<feature type="transmembrane region" description="Helical" evidence="1">
    <location>
        <begin position="110"/>
        <end position="131"/>
    </location>
</feature>
<evidence type="ECO:0000256" key="1">
    <source>
        <dbReference type="SAM" id="Phobius"/>
    </source>
</evidence>
<dbReference type="EMBL" id="BRYB01002854">
    <property type="protein sequence ID" value="GMI26566.1"/>
    <property type="molecule type" value="Genomic_DNA"/>
</dbReference>
<sequence length="185" mass="20247">MSTMTTTGTKQFLYYCFPSLAAFLPAPILDIVWPPPTQCPTPSILLFGQVLRWPNLIPACTLGALVGFAGGRSLGGGSRYGGAFFYFGVMNSVAFLTHCVFPVGSAPFQLAYALDMVATSTSSFFLVLAVLEESCGMVVPLPSLFTNFYFCHAFLAQWWEVTQLPAGYWAQRAGRATRKDKKKKK</sequence>
<keyword evidence="3" id="KW-1185">Reference proteome</keyword>